<dbReference type="InterPro" id="IPR027417">
    <property type="entry name" value="P-loop_NTPase"/>
</dbReference>
<feature type="domain" description="Cob(I)alamin adenosyltransferase N-terminal" evidence="10">
    <location>
        <begin position="12"/>
        <end position="33"/>
    </location>
</feature>
<gene>
    <name evidence="12" type="ORF">GGQ86_002920</name>
    <name evidence="11" type="ORF">XFLAVUS301_32170</name>
</gene>
<reference evidence="12 14" key="2">
    <citation type="submission" date="2023-07" db="EMBL/GenBank/DDBJ databases">
        <title>Genomic Encyclopedia of Type Strains, Phase IV (KMG-IV): sequencing the most valuable type-strain genomes for metagenomic binning, comparative biology and taxonomic classification.</title>
        <authorList>
            <person name="Goeker M."/>
        </authorList>
    </citation>
    <scope>NUCLEOTIDE SEQUENCE [LARGE SCALE GENOMIC DNA]</scope>
    <source>
        <strain evidence="12 14">DSM 338</strain>
    </source>
</reference>
<evidence type="ECO:0000313" key="13">
    <source>
        <dbReference type="Proteomes" id="UP001144397"/>
    </source>
</evidence>
<dbReference type="SUPFAM" id="SSF52540">
    <property type="entry name" value="P-loop containing nucleoside triphosphate hydrolases"/>
    <property type="match status" value="1"/>
</dbReference>
<comment type="caution">
    <text evidence="11">The sequence shown here is derived from an EMBL/GenBank/DDBJ whole genome shotgun (WGS) entry which is preliminary data.</text>
</comment>
<evidence type="ECO:0000256" key="6">
    <source>
        <dbReference type="ARBA" id="ARBA00048555"/>
    </source>
</evidence>
<keyword evidence="8" id="KW-0963">Cytoplasm</keyword>
<dbReference type="Gene3D" id="3.40.50.300">
    <property type="entry name" value="P-loop containing nucleotide triphosphate hydrolases"/>
    <property type="match status" value="1"/>
</dbReference>
<dbReference type="RefSeq" id="WP_169121099.1">
    <property type="nucleotide sequence ID" value="NZ_BSDO01000004.1"/>
</dbReference>
<keyword evidence="8" id="KW-0169">Cobalamin biosynthesis</keyword>
<name>A0A9W6CTF1_XANFL</name>
<dbReference type="NCBIfam" id="NF004637">
    <property type="entry name" value="PRK05986.1"/>
    <property type="match status" value="1"/>
</dbReference>
<dbReference type="PANTHER" id="PTHR46638">
    <property type="entry name" value="CORRINOID ADENOSYLTRANSFERASE"/>
    <property type="match status" value="1"/>
</dbReference>
<dbReference type="GO" id="GO:0009236">
    <property type="term" value="P:cobalamin biosynthetic process"/>
    <property type="evidence" value="ECO:0007669"/>
    <property type="project" value="UniProtKB-UniRule"/>
</dbReference>
<dbReference type="GO" id="GO:0006779">
    <property type="term" value="P:porphyrin-containing compound biosynthetic process"/>
    <property type="evidence" value="ECO:0007669"/>
    <property type="project" value="UniProtKB-UniRule"/>
</dbReference>
<keyword evidence="8" id="KW-0067">ATP-binding</keyword>
<dbReference type="CDD" id="cd00561">
    <property type="entry name" value="CobA_ACA"/>
    <property type="match status" value="1"/>
</dbReference>
<keyword evidence="8" id="KW-0547">Nucleotide-binding</keyword>
<evidence type="ECO:0000256" key="9">
    <source>
        <dbReference type="SAM" id="MobiDB-lite"/>
    </source>
</evidence>
<evidence type="ECO:0000256" key="1">
    <source>
        <dbReference type="ARBA" id="ARBA00005121"/>
    </source>
</evidence>
<dbReference type="GeneID" id="95764000"/>
<dbReference type="AlphaFoldDB" id="A0A9W6CTF1"/>
<comment type="catalytic activity">
    <reaction evidence="7 8">
        <text>2 cob(II)alamin + reduced [electron-transfer flavoprotein] + 2 ATP = 2 adenosylcob(III)alamin + 2 triphosphate + oxidized [electron-transfer flavoprotein] + 3 H(+)</text>
        <dbReference type="Rhea" id="RHEA:28671"/>
        <dbReference type="Rhea" id="RHEA-COMP:10685"/>
        <dbReference type="Rhea" id="RHEA-COMP:10686"/>
        <dbReference type="ChEBI" id="CHEBI:15378"/>
        <dbReference type="ChEBI" id="CHEBI:16304"/>
        <dbReference type="ChEBI" id="CHEBI:18036"/>
        <dbReference type="ChEBI" id="CHEBI:18408"/>
        <dbReference type="ChEBI" id="CHEBI:30616"/>
        <dbReference type="ChEBI" id="CHEBI:57692"/>
        <dbReference type="ChEBI" id="CHEBI:58307"/>
        <dbReference type="EC" id="2.5.1.17"/>
    </reaction>
</comment>
<dbReference type="InterPro" id="IPR025826">
    <property type="entry name" value="Co_AT_N_dom"/>
</dbReference>
<dbReference type="PANTHER" id="PTHR46638:SF1">
    <property type="entry name" value="CORRINOID ADENOSYLTRANSFERASE"/>
    <property type="match status" value="1"/>
</dbReference>
<comment type="similarity">
    <text evidence="2 8">Belongs to the Cob(I)alamin adenosyltransferase family.</text>
</comment>
<dbReference type="EMBL" id="JAVDPY010000005">
    <property type="protein sequence ID" value="MDR6334438.1"/>
    <property type="molecule type" value="Genomic_DNA"/>
</dbReference>
<evidence type="ECO:0000256" key="3">
    <source>
        <dbReference type="ARBA" id="ARBA00012454"/>
    </source>
</evidence>
<evidence type="ECO:0000256" key="5">
    <source>
        <dbReference type="ARBA" id="ARBA00024929"/>
    </source>
</evidence>
<dbReference type="EMBL" id="BSDO01000004">
    <property type="protein sequence ID" value="GLI23543.1"/>
    <property type="molecule type" value="Genomic_DNA"/>
</dbReference>
<proteinExistence type="inferred from homology"/>
<evidence type="ECO:0000259" key="10">
    <source>
        <dbReference type="Pfam" id="PF12557"/>
    </source>
</evidence>
<evidence type="ECO:0000313" key="11">
    <source>
        <dbReference type="EMBL" id="GLI23543.1"/>
    </source>
</evidence>
<keyword evidence="14" id="KW-1185">Reference proteome</keyword>
<evidence type="ECO:0000256" key="2">
    <source>
        <dbReference type="ARBA" id="ARBA00007487"/>
    </source>
</evidence>
<evidence type="ECO:0000256" key="8">
    <source>
        <dbReference type="PIRNR" id="PIRNR015617"/>
    </source>
</evidence>
<feature type="region of interest" description="Disordered" evidence="9">
    <location>
        <begin position="1"/>
        <end position="28"/>
    </location>
</feature>
<dbReference type="EC" id="2.5.1.17" evidence="3 8"/>
<dbReference type="Pfam" id="PF02572">
    <property type="entry name" value="CobA_CobO_BtuR"/>
    <property type="match status" value="1"/>
</dbReference>
<protein>
    <recommendedName>
        <fullName evidence="3 8">Corrinoid adenosyltransferase</fullName>
        <ecNumber evidence="3 8">2.5.1.17</ecNumber>
    </recommendedName>
    <alternativeName>
        <fullName evidence="8">Cob(II)alamin adenosyltransferase</fullName>
    </alternativeName>
    <alternativeName>
        <fullName evidence="8">Cob(II)yrinic acid a,c-diamide adenosyltransferase</fullName>
    </alternativeName>
</protein>
<comment type="subcellular location">
    <subcellularLocation>
        <location evidence="8">Cytoplasm</location>
    </subcellularLocation>
</comment>
<reference evidence="11" key="1">
    <citation type="submission" date="2022-12" db="EMBL/GenBank/DDBJ databases">
        <title>Reference genome sequencing for broad-spectrum identification of bacterial and archaeal isolates by mass spectrometry.</title>
        <authorList>
            <person name="Sekiguchi Y."/>
            <person name="Tourlousse D.M."/>
        </authorList>
    </citation>
    <scope>NUCLEOTIDE SEQUENCE</scope>
    <source>
        <strain evidence="11">301</strain>
    </source>
</reference>
<evidence type="ECO:0000256" key="4">
    <source>
        <dbReference type="ARBA" id="ARBA00023244"/>
    </source>
</evidence>
<dbReference type="GO" id="GO:0005524">
    <property type="term" value="F:ATP binding"/>
    <property type="evidence" value="ECO:0007669"/>
    <property type="project" value="UniProtKB-UniRule"/>
</dbReference>
<comment type="pathway">
    <text evidence="1 8">Cofactor biosynthesis; adenosylcobalamin biosynthesis; adenosylcobalamin from cob(II)yrinate a,c-diamide: step 2/7.</text>
</comment>
<sequence>MSDPVPPSPAEDEAAARHRAKMEKRKAVQDKEVAEKTIEKGLLVVHTGPGKGKSTAAFGLALRMLGRGGRVGVVQFIKGAWQTGEQDAFQAFGDRVSWHTMGEGFTWETQDLARDKAAAARAFGKARELMADETISLLILDELNIALRYDYLDLAEVVATLAARRPGLHVVVTGRNAKPELLAAADLVTEMGLVKHHFAAGVKAQPGIEF</sequence>
<evidence type="ECO:0000313" key="12">
    <source>
        <dbReference type="EMBL" id="MDR6334438.1"/>
    </source>
</evidence>
<comment type="catalytic activity">
    <reaction evidence="6 8">
        <text>2 cob(II)yrinate a,c diamide + reduced [electron-transfer flavoprotein] + 2 ATP = 2 adenosylcob(III)yrinate a,c-diamide + 2 triphosphate + oxidized [electron-transfer flavoprotein] + 3 H(+)</text>
        <dbReference type="Rhea" id="RHEA:11528"/>
        <dbReference type="Rhea" id="RHEA-COMP:10685"/>
        <dbReference type="Rhea" id="RHEA-COMP:10686"/>
        <dbReference type="ChEBI" id="CHEBI:15378"/>
        <dbReference type="ChEBI" id="CHEBI:18036"/>
        <dbReference type="ChEBI" id="CHEBI:30616"/>
        <dbReference type="ChEBI" id="CHEBI:57692"/>
        <dbReference type="ChEBI" id="CHEBI:58307"/>
        <dbReference type="ChEBI" id="CHEBI:58503"/>
        <dbReference type="ChEBI" id="CHEBI:58537"/>
        <dbReference type="EC" id="2.5.1.17"/>
    </reaction>
</comment>
<dbReference type="Pfam" id="PF12557">
    <property type="entry name" value="Co_AT_N"/>
    <property type="match status" value="1"/>
</dbReference>
<keyword evidence="4 8" id="KW-0627">Porphyrin biosynthesis</keyword>
<dbReference type="Proteomes" id="UP001144397">
    <property type="component" value="Unassembled WGS sequence"/>
</dbReference>
<comment type="function">
    <text evidence="5 8">Required for both de novo synthesis of the corrin ring for the assimilation of exogenous corrinoids. Participates in the adenosylation of a variety of incomplete and complete corrinoids.</text>
</comment>
<evidence type="ECO:0000256" key="7">
    <source>
        <dbReference type="ARBA" id="ARBA00048692"/>
    </source>
</evidence>
<keyword evidence="8 12" id="KW-0808">Transferase</keyword>
<organism evidence="11 13">
    <name type="scientific">Xanthobacter flavus</name>
    <dbReference type="NCBI Taxonomy" id="281"/>
    <lineage>
        <taxon>Bacteria</taxon>
        <taxon>Pseudomonadati</taxon>
        <taxon>Pseudomonadota</taxon>
        <taxon>Alphaproteobacteria</taxon>
        <taxon>Hyphomicrobiales</taxon>
        <taxon>Xanthobacteraceae</taxon>
        <taxon>Xanthobacter</taxon>
    </lineage>
</organism>
<dbReference type="GO" id="GO:0008817">
    <property type="term" value="F:corrinoid adenosyltransferase activity"/>
    <property type="evidence" value="ECO:0007669"/>
    <property type="project" value="UniProtKB-UniRule"/>
</dbReference>
<dbReference type="GO" id="GO:0005737">
    <property type="term" value="C:cytoplasm"/>
    <property type="evidence" value="ECO:0007669"/>
    <property type="project" value="UniProtKB-SubCell"/>
</dbReference>
<accession>A0A9W6CTF1</accession>
<dbReference type="NCBIfam" id="TIGR00708">
    <property type="entry name" value="cobA"/>
    <property type="match status" value="1"/>
</dbReference>
<dbReference type="InterPro" id="IPR003724">
    <property type="entry name" value="CblAdoTrfase_CobA"/>
</dbReference>
<dbReference type="PIRSF" id="PIRSF015617">
    <property type="entry name" value="Adensltrnsf_CobA"/>
    <property type="match status" value="1"/>
</dbReference>
<dbReference type="Proteomes" id="UP001245370">
    <property type="component" value="Unassembled WGS sequence"/>
</dbReference>
<evidence type="ECO:0000313" key="14">
    <source>
        <dbReference type="Proteomes" id="UP001245370"/>
    </source>
</evidence>